<evidence type="ECO:0000256" key="14">
    <source>
        <dbReference type="ARBA" id="ARBA00023069"/>
    </source>
</evidence>
<dbReference type="PRINTS" id="PR00633">
    <property type="entry name" value="RCCNDNSATION"/>
</dbReference>
<keyword evidence="19" id="KW-0844">Vision</keyword>
<evidence type="ECO:0000256" key="6">
    <source>
        <dbReference type="ARBA" id="ARBA00022490"/>
    </source>
</evidence>
<dbReference type="Ensembl" id="ENSXCOT00000014144.1">
    <property type="protein sequence ID" value="ENSXCOP00000013971.1"/>
    <property type="gene ID" value="ENSXCOG00000010376.1"/>
</dbReference>
<organism evidence="24 25">
    <name type="scientific">Xiphophorus couchianus</name>
    <name type="common">Monterrey platyfish</name>
    <dbReference type="NCBI Taxonomy" id="32473"/>
    <lineage>
        <taxon>Eukaryota</taxon>
        <taxon>Metazoa</taxon>
        <taxon>Chordata</taxon>
        <taxon>Craniata</taxon>
        <taxon>Vertebrata</taxon>
        <taxon>Euteleostomi</taxon>
        <taxon>Actinopterygii</taxon>
        <taxon>Neopterygii</taxon>
        <taxon>Teleostei</taxon>
        <taxon>Neoteleostei</taxon>
        <taxon>Acanthomorphata</taxon>
        <taxon>Ovalentaria</taxon>
        <taxon>Atherinomorphae</taxon>
        <taxon>Cyprinodontiformes</taxon>
        <taxon>Poeciliidae</taxon>
        <taxon>Poeciliinae</taxon>
        <taxon>Xiphophorus</taxon>
    </lineage>
</organism>
<evidence type="ECO:0000256" key="12">
    <source>
        <dbReference type="ARBA" id="ARBA00022846"/>
    </source>
</evidence>
<dbReference type="GeneTree" id="ENSGT00940000159616"/>
<dbReference type="SUPFAM" id="SSF50985">
    <property type="entry name" value="RCC1/BLIP-II"/>
    <property type="match status" value="1"/>
</dbReference>
<dbReference type="FunFam" id="2.130.10.30:FF:000013">
    <property type="entry name" value="Retinitis pigmentosa GTPase regulator isoform 1"/>
    <property type="match status" value="1"/>
</dbReference>
<dbReference type="AlphaFoldDB" id="A0A3B5LXA9"/>
<keyword evidence="6" id="KW-0963">Cytoplasm</keyword>
<dbReference type="InterPro" id="IPR009091">
    <property type="entry name" value="RCC1/BLIP-II"/>
</dbReference>
<evidence type="ECO:0000256" key="22">
    <source>
        <dbReference type="SAM" id="Phobius"/>
    </source>
</evidence>
<keyword evidence="18" id="KW-0636">Prenylation</keyword>
<keyword evidence="9" id="KW-0344">Guanine-nucleotide releasing factor</keyword>
<reference evidence="24" key="1">
    <citation type="submission" date="2025-08" db="UniProtKB">
        <authorList>
            <consortium name="Ensembl"/>
        </authorList>
    </citation>
    <scope>IDENTIFICATION</scope>
</reference>
<feature type="repeat" description="RCC1" evidence="21">
    <location>
        <begin position="236"/>
        <end position="288"/>
    </location>
</feature>
<keyword evidence="15" id="KW-0206">Cytoskeleton</keyword>
<evidence type="ECO:0000256" key="5">
    <source>
        <dbReference type="ARBA" id="ARBA00022481"/>
    </source>
</evidence>
<keyword evidence="8" id="KW-0716">Sensory transduction</keyword>
<dbReference type="GO" id="GO:0005813">
    <property type="term" value="C:centrosome"/>
    <property type="evidence" value="ECO:0007669"/>
    <property type="project" value="UniProtKB-SubCell"/>
</dbReference>
<keyword evidence="10" id="KW-0677">Repeat</keyword>
<evidence type="ECO:0000256" key="10">
    <source>
        <dbReference type="ARBA" id="ARBA00022737"/>
    </source>
</evidence>
<dbReference type="PANTHER" id="PTHR22872">
    <property type="entry name" value="BTK-BINDING PROTEIN-RELATED"/>
    <property type="match status" value="1"/>
</dbReference>
<evidence type="ECO:0000313" key="25">
    <source>
        <dbReference type="Proteomes" id="UP000261380"/>
    </source>
</evidence>
<dbReference type="GO" id="GO:0005085">
    <property type="term" value="F:guanyl-nucleotide exchange factor activity"/>
    <property type="evidence" value="ECO:0007669"/>
    <property type="project" value="UniProtKB-KW"/>
</dbReference>
<feature type="repeat" description="RCC1" evidence="21">
    <location>
        <begin position="29"/>
        <end position="80"/>
    </location>
</feature>
<dbReference type="PANTHER" id="PTHR22872:SF9">
    <property type="entry name" value="X-LINKED RETINITIS PIGMENTOSA GTPASE REGULATOR"/>
    <property type="match status" value="1"/>
</dbReference>
<dbReference type="GO" id="GO:0005794">
    <property type="term" value="C:Golgi apparatus"/>
    <property type="evidence" value="ECO:0007669"/>
    <property type="project" value="UniProtKB-SubCell"/>
</dbReference>
<evidence type="ECO:0000256" key="19">
    <source>
        <dbReference type="ARBA" id="ARBA00023305"/>
    </source>
</evidence>
<keyword evidence="22" id="KW-1133">Transmembrane helix</keyword>
<keyword evidence="25" id="KW-1185">Reference proteome</keyword>
<evidence type="ECO:0000256" key="1">
    <source>
        <dbReference type="ARBA" id="ARBA00004120"/>
    </source>
</evidence>
<keyword evidence="12" id="KW-0282">Flagellum</keyword>
<evidence type="ECO:0000256" key="16">
    <source>
        <dbReference type="ARBA" id="ARBA00023273"/>
    </source>
</evidence>
<keyword evidence="7" id="KW-0597">Phosphoprotein</keyword>
<reference evidence="24" key="2">
    <citation type="submission" date="2025-09" db="UniProtKB">
        <authorList>
            <consortium name="Ensembl"/>
        </authorList>
    </citation>
    <scope>IDENTIFICATION</scope>
</reference>
<evidence type="ECO:0000256" key="13">
    <source>
        <dbReference type="ARBA" id="ARBA00023034"/>
    </source>
</evidence>
<evidence type="ECO:0000256" key="17">
    <source>
        <dbReference type="ARBA" id="ARBA00023288"/>
    </source>
</evidence>
<dbReference type="GO" id="GO:0030030">
    <property type="term" value="P:cell projection organization"/>
    <property type="evidence" value="ECO:0007669"/>
    <property type="project" value="UniProtKB-KW"/>
</dbReference>
<accession>A0A3B5LXA9</accession>
<proteinExistence type="predicted"/>
<evidence type="ECO:0000256" key="8">
    <source>
        <dbReference type="ARBA" id="ARBA00022606"/>
    </source>
</evidence>
<comment type="subcellular location">
    <subcellularLocation>
        <location evidence="1">Cytoplasm</location>
        <location evidence="1">Cytoskeleton</location>
        <location evidence="1">Cilium basal body</location>
    </subcellularLocation>
    <subcellularLocation>
        <location evidence="4">Cytoplasm</location>
        <location evidence="4">Cytoskeleton</location>
        <location evidence="4">Flagellum axoneme</location>
    </subcellularLocation>
    <subcellularLocation>
        <location evidence="2">Cytoplasm</location>
        <location evidence="2">Cytoskeleton</location>
        <location evidence="2">Microtubule organizing center</location>
        <location evidence="2">Centrosome</location>
    </subcellularLocation>
    <subcellularLocation>
        <location evidence="3">Golgi apparatus</location>
    </subcellularLocation>
</comment>
<feature type="repeat" description="RCC1" evidence="21">
    <location>
        <begin position="289"/>
        <end position="342"/>
    </location>
</feature>
<dbReference type="Gene3D" id="2.130.10.30">
    <property type="entry name" value="Regulator of chromosome condensation 1/beta-lactamase-inhibitor protein II"/>
    <property type="match status" value="1"/>
</dbReference>
<keyword evidence="13" id="KW-0333">Golgi apparatus</keyword>
<keyword evidence="11" id="KW-0970">Cilium biogenesis/degradation</keyword>
<feature type="domain" description="RCC1-like" evidence="23">
    <location>
        <begin position="113"/>
        <end position="340"/>
    </location>
</feature>
<keyword evidence="14" id="KW-0969">Cilium</keyword>
<evidence type="ECO:0000256" key="20">
    <source>
        <dbReference type="ARBA" id="ARBA00073293"/>
    </source>
</evidence>
<evidence type="ECO:0000313" key="24">
    <source>
        <dbReference type="Ensembl" id="ENSXCOP00000013971.1"/>
    </source>
</evidence>
<dbReference type="Pfam" id="PF25390">
    <property type="entry name" value="WD40_RLD"/>
    <property type="match status" value="1"/>
</dbReference>
<dbReference type="Proteomes" id="UP000261380">
    <property type="component" value="Unplaced"/>
</dbReference>
<dbReference type="InterPro" id="IPR058923">
    <property type="entry name" value="RCC1-like_dom"/>
</dbReference>
<dbReference type="InterPro" id="IPR051625">
    <property type="entry name" value="Signaling_Regulatory_Domain"/>
</dbReference>
<feature type="transmembrane region" description="Helical" evidence="22">
    <location>
        <begin position="440"/>
        <end position="461"/>
    </location>
</feature>
<dbReference type="PROSITE" id="PS50012">
    <property type="entry name" value="RCC1_3"/>
    <property type="match status" value="6"/>
</dbReference>
<evidence type="ECO:0000256" key="9">
    <source>
        <dbReference type="ARBA" id="ARBA00022658"/>
    </source>
</evidence>
<dbReference type="PROSITE" id="PS00626">
    <property type="entry name" value="RCC1_2"/>
    <property type="match status" value="3"/>
</dbReference>
<keyword evidence="16" id="KW-0966">Cell projection</keyword>
<feature type="repeat" description="RCC1" evidence="21">
    <location>
        <begin position="134"/>
        <end position="183"/>
    </location>
</feature>
<name>A0A3B5LXA9_9TELE</name>
<keyword evidence="22" id="KW-0472">Membrane</keyword>
<evidence type="ECO:0000256" key="2">
    <source>
        <dbReference type="ARBA" id="ARBA00004300"/>
    </source>
</evidence>
<dbReference type="GO" id="GO:0005929">
    <property type="term" value="C:cilium"/>
    <property type="evidence" value="ECO:0007669"/>
    <property type="project" value="UniProtKB-ARBA"/>
</dbReference>
<keyword evidence="17" id="KW-0449">Lipoprotein</keyword>
<evidence type="ECO:0000256" key="18">
    <source>
        <dbReference type="ARBA" id="ARBA00023289"/>
    </source>
</evidence>
<evidence type="ECO:0000256" key="11">
    <source>
        <dbReference type="ARBA" id="ARBA00022794"/>
    </source>
</evidence>
<keyword evidence="22" id="KW-0812">Transmembrane</keyword>
<sequence>MPSVFWLKNDVPERIACGDEHSALVTGNGKLFMFGSNNWGQLGLGSKQTVQKPTCVKALKGEKVRLVACGRNHTLISTEQGHVFACGGNGEGQLGLGDCEERTAFQRIGFFQAHGPIKMLAAGSNTSAALTEGGKLFMWGENSEGQIGLGKRSQATRPLEVSVGRPVSWVSCGYYHSALVTADGALFTFGERDSGKLGLRPERLARHRVPQRVESITEPVLQVACGGSHTVALTGYGVYSFGLGQFGQLGLGTFVFESQLPRPVQRFQAGRPTRVTCGESHTAILTDTGLLYSFGDGRHGKLGLGDQNFTNHFHPAVVPRFLPLAVQAAACGGCHMVVLARPRGPGCSAITLEDAAFDFLGEPTATLQRSLSARVRRRERVGSGAGEGPNRSRTSVGSLCFMVCCSSGQTGGDVESLTDCDSVRGLGETTDFLNLVRNLWVLQMWSNVTFIILILVSVLTVRLM</sequence>
<dbReference type="Pfam" id="PF00415">
    <property type="entry name" value="RCC1"/>
    <property type="match status" value="1"/>
</dbReference>
<evidence type="ECO:0000256" key="21">
    <source>
        <dbReference type="PROSITE-ProRule" id="PRU00235"/>
    </source>
</evidence>
<evidence type="ECO:0000259" key="23">
    <source>
        <dbReference type="Pfam" id="PF25390"/>
    </source>
</evidence>
<evidence type="ECO:0000256" key="7">
    <source>
        <dbReference type="ARBA" id="ARBA00022553"/>
    </source>
</evidence>
<evidence type="ECO:0000256" key="15">
    <source>
        <dbReference type="ARBA" id="ARBA00023212"/>
    </source>
</evidence>
<keyword evidence="5" id="KW-0488">Methylation</keyword>
<evidence type="ECO:0000256" key="4">
    <source>
        <dbReference type="ARBA" id="ARBA00004611"/>
    </source>
</evidence>
<protein>
    <recommendedName>
        <fullName evidence="20">X-linked retinitis pigmentosa GTPase regulator</fullName>
    </recommendedName>
</protein>
<dbReference type="GO" id="GO:0007601">
    <property type="term" value="P:visual perception"/>
    <property type="evidence" value="ECO:0007669"/>
    <property type="project" value="UniProtKB-KW"/>
</dbReference>
<evidence type="ECO:0000256" key="3">
    <source>
        <dbReference type="ARBA" id="ARBA00004555"/>
    </source>
</evidence>
<feature type="repeat" description="RCC1" evidence="21">
    <location>
        <begin position="81"/>
        <end position="133"/>
    </location>
</feature>
<feature type="repeat" description="RCC1" evidence="21">
    <location>
        <begin position="184"/>
        <end position="236"/>
    </location>
</feature>
<dbReference type="InterPro" id="IPR000408">
    <property type="entry name" value="Reg_chr_condens"/>
</dbReference>